<feature type="region of interest" description="Disordered" evidence="1">
    <location>
        <begin position="180"/>
        <end position="214"/>
    </location>
</feature>
<dbReference type="Proteomes" id="UP000095751">
    <property type="component" value="Unassembled WGS sequence"/>
</dbReference>
<gene>
    <name evidence="2" type="ORF">FRACYDRAFT_269821</name>
</gene>
<evidence type="ECO:0000256" key="1">
    <source>
        <dbReference type="SAM" id="MobiDB-lite"/>
    </source>
</evidence>
<accession>A0A1E7F5H6</accession>
<evidence type="ECO:0000313" key="2">
    <source>
        <dbReference type="EMBL" id="OEU13441.1"/>
    </source>
</evidence>
<evidence type="ECO:0000313" key="3">
    <source>
        <dbReference type="Proteomes" id="UP000095751"/>
    </source>
</evidence>
<reference evidence="2 3" key="1">
    <citation type="submission" date="2016-09" db="EMBL/GenBank/DDBJ databases">
        <title>Extensive genetic diversity and differential bi-allelic expression allows diatom success in the polar Southern Ocean.</title>
        <authorList>
            <consortium name="DOE Joint Genome Institute"/>
            <person name="Mock T."/>
            <person name="Otillar R.P."/>
            <person name="Strauss J."/>
            <person name="Dupont C."/>
            <person name="Frickenhaus S."/>
            <person name="Maumus F."/>
            <person name="Mcmullan M."/>
            <person name="Sanges R."/>
            <person name="Schmutz J."/>
            <person name="Toseland A."/>
            <person name="Valas R."/>
            <person name="Veluchamy A."/>
            <person name="Ward B.J."/>
            <person name="Allen A."/>
            <person name="Barry K."/>
            <person name="Falciatore A."/>
            <person name="Ferrante M."/>
            <person name="Fortunato A.E."/>
            <person name="Gloeckner G."/>
            <person name="Gruber A."/>
            <person name="Hipkin R."/>
            <person name="Janech M."/>
            <person name="Kroth P."/>
            <person name="Leese F."/>
            <person name="Lindquist E."/>
            <person name="Lyon B.R."/>
            <person name="Martin J."/>
            <person name="Mayer C."/>
            <person name="Parker M."/>
            <person name="Quesneville H."/>
            <person name="Raymond J."/>
            <person name="Uhlig C."/>
            <person name="Valentin K.U."/>
            <person name="Worden A.Z."/>
            <person name="Armbrust E.V."/>
            <person name="Bowler C."/>
            <person name="Green B."/>
            <person name="Moulton V."/>
            <person name="Van Oosterhout C."/>
            <person name="Grigoriev I."/>
        </authorList>
    </citation>
    <scope>NUCLEOTIDE SEQUENCE [LARGE SCALE GENOMIC DNA]</scope>
    <source>
        <strain evidence="2 3">CCMP1102</strain>
    </source>
</reference>
<dbReference type="KEGG" id="fcy:FRACYDRAFT_269821"/>
<organism evidence="2 3">
    <name type="scientific">Fragilariopsis cylindrus CCMP1102</name>
    <dbReference type="NCBI Taxonomy" id="635003"/>
    <lineage>
        <taxon>Eukaryota</taxon>
        <taxon>Sar</taxon>
        <taxon>Stramenopiles</taxon>
        <taxon>Ochrophyta</taxon>
        <taxon>Bacillariophyta</taxon>
        <taxon>Bacillariophyceae</taxon>
        <taxon>Bacillariophycidae</taxon>
        <taxon>Bacillariales</taxon>
        <taxon>Bacillariaceae</taxon>
        <taxon>Fragilariopsis</taxon>
    </lineage>
</organism>
<dbReference type="OrthoDB" id="48292at2759"/>
<name>A0A1E7F5H6_9STRA</name>
<dbReference type="EMBL" id="KV784361">
    <property type="protein sequence ID" value="OEU13441.1"/>
    <property type="molecule type" value="Genomic_DNA"/>
</dbReference>
<keyword evidence="3" id="KW-1185">Reference proteome</keyword>
<protein>
    <submittedName>
        <fullName evidence="2">Uncharacterized protein</fullName>
    </submittedName>
</protein>
<feature type="compositionally biased region" description="Basic residues" evidence="1">
    <location>
        <begin position="190"/>
        <end position="199"/>
    </location>
</feature>
<proteinExistence type="predicted"/>
<sequence>MRTTVGPRSNNVFFLLAIIVVALVTLTVKASAAAFLGRRHGYNNPGVLSAVQNQNQNQKHTIVSDIRGGAIDVDIESSDEEETDDEEEEEEVIPKLAKATKKAATKVVKTTVAAALKPKKKKKSSSGLMKFFKIPYIVKACLNPVVFFQMTAGYWQSLFSINYMAGKEQDSSQNLRNALEQKARQGGGRKTTRGKRKMKPGQAKTLSDLPVINT</sequence>
<dbReference type="InParanoid" id="A0A1E7F5H6"/>
<dbReference type="AlphaFoldDB" id="A0A1E7F5H6"/>